<dbReference type="Proteomes" id="UP000193768">
    <property type="component" value="Unassembled WGS sequence"/>
</dbReference>
<keyword evidence="5" id="KW-0132">Cell division</keyword>
<dbReference type="EMBL" id="NCUJ01000002">
    <property type="protein sequence ID" value="ORO52679.1"/>
    <property type="molecule type" value="Genomic_DNA"/>
</dbReference>
<keyword evidence="2 3" id="KW-0067">ATP-binding</keyword>
<evidence type="ECO:0000256" key="2">
    <source>
        <dbReference type="ARBA" id="ARBA00022840"/>
    </source>
</evidence>
<comment type="caution">
    <text evidence="3">Lacks conserved residue(s) required for the propagation of feature annotation.</text>
</comment>
<reference evidence="5 6" key="1">
    <citation type="journal article" date="2016" name="Eur. J. Clin. Microbiol. Infect. Dis.">
        <title>Whole genome sequencing as a tool for phylogenetic analysis of clinical strains of Mitis group streptococci.</title>
        <authorList>
            <person name="Rasmussen L.H."/>
            <person name="Dargis R."/>
            <person name="Hojholt K."/>
            <person name="Christensen J.J."/>
            <person name="Skovgaard O."/>
            <person name="Justesen U.S."/>
            <person name="Rosenvinge F.S."/>
            <person name="Moser C."/>
            <person name="Lukjancenko O."/>
            <person name="Rasmussen S."/>
            <person name="Nielsen X.C."/>
        </authorList>
    </citation>
    <scope>NUCLEOTIDE SEQUENCE [LARGE SCALE GENOMIC DNA]</scope>
    <source>
        <strain evidence="5 6">RH_8610_08</strain>
    </source>
</reference>
<dbReference type="GO" id="GO:0003677">
    <property type="term" value="F:DNA binding"/>
    <property type="evidence" value="ECO:0007669"/>
    <property type="project" value="InterPro"/>
</dbReference>
<dbReference type="RefSeq" id="WP_277619908.1">
    <property type="nucleotide sequence ID" value="NZ_NCUJ01000002.1"/>
</dbReference>
<evidence type="ECO:0000256" key="1">
    <source>
        <dbReference type="ARBA" id="ARBA00022741"/>
    </source>
</evidence>
<sequence>LLIDYKGGGMANLFKNLPHLLGTITNLDGAQSMRALASINAEIHRRERLFGEFEVNHINQYQKKFKNGEATEPLPHLFLISDEFAELKVNQPDFIKELVSIARVGRSLGVHLILATQKPSGVVDDQIWSNSRFKIAL</sequence>
<proteinExistence type="predicted"/>
<dbReference type="GO" id="GO:0005524">
    <property type="term" value="F:ATP binding"/>
    <property type="evidence" value="ECO:0007669"/>
    <property type="project" value="UniProtKB-UniRule"/>
</dbReference>
<comment type="caution">
    <text evidence="5">The sequence shown here is derived from an EMBL/GenBank/DDBJ whole genome shotgun (WGS) entry which is preliminary data.</text>
</comment>
<evidence type="ECO:0000259" key="4">
    <source>
        <dbReference type="PROSITE" id="PS50901"/>
    </source>
</evidence>
<dbReference type="PROSITE" id="PS50901">
    <property type="entry name" value="FTSK"/>
    <property type="match status" value="1"/>
</dbReference>
<dbReference type="InterPro" id="IPR027417">
    <property type="entry name" value="P-loop_NTPase"/>
</dbReference>
<keyword evidence="5" id="KW-0131">Cell cycle</keyword>
<feature type="non-terminal residue" evidence="5">
    <location>
        <position position="137"/>
    </location>
</feature>
<accession>A0A1X1H0P4</accession>
<evidence type="ECO:0000313" key="6">
    <source>
        <dbReference type="Proteomes" id="UP000193768"/>
    </source>
</evidence>
<dbReference type="PANTHER" id="PTHR22683">
    <property type="entry name" value="SPORULATION PROTEIN RELATED"/>
    <property type="match status" value="1"/>
</dbReference>
<feature type="non-terminal residue" evidence="5">
    <location>
        <position position="1"/>
    </location>
</feature>
<dbReference type="PANTHER" id="PTHR22683:SF1">
    <property type="entry name" value="TYPE VII SECRETION SYSTEM PROTEIN ESSC"/>
    <property type="match status" value="1"/>
</dbReference>
<evidence type="ECO:0000256" key="3">
    <source>
        <dbReference type="PROSITE-ProRule" id="PRU00289"/>
    </source>
</evidence>
<dbReference type="AlphaFoldDB" id="A0A1X1H0P4"/>
<name>A0A1X1H0P4_STROR</name>
<dbReference type="GO" id="GO:0051301">
    <property type="term" value="P:cell division"/>
    <property type="evidence" value="ECO:0007669"/>
    <property type="project" value="UniProtKB-KW"/>
</dbReference>
<protein>
    <submittedName>
        <fullName evidence="5">Cell division protein FtsK</fullName>
    </submittedName>
</protein>
<evidence type="ECO:0000313" key="5">
    <source>
        <dbReference type="EMBL" id="ORO52679.1"/>
    </source>
</evidence>
<dbReference type="InterPro" id="IPR050206">
    <property type="entry name" value="FtsK/SpoIIIE/SftA"/>
</dbReference>
<gene>
    <name evidence="5" type="ORF">B7722_00010</name>
</gene>
<keyword evidence="1 3" id="KW-0547">Nucleotide-binding</keyword>
<dbReference type="Pfam" id="PF01580">
    <property type="entry name" value="FtsK_SpoIIIE"/>
    <property type="match status" value="1"/>
</dbReference>
<dbReference type="InterPro" id="IPR002543">
    <property type="entry name" value="FtsK_dom"/>
</dbReference>
<organism evidence="5 6">
    <name type="scientific">Streptococcus oralis subsp. oralis</name>
    <dbReference type="NCBI Taxonomy" id="1891914"/>
    <lineage>
        <taxon>Bacteria</taxon>
        <taxon>Bacillati</taxon>
        <taxon>Bacillota</taxon>
        <taxon>Bacilli</taxon>
        <taxon>Lactobacillales</taxon>
        <taxon>Streptococcaceae</taxon>
        <taxon>Streptococcus</taxon>
    </lineage>
</organism>
<dbReference type="SUPFAM" id="SSF52540">
    <property type="entry name" value="P-loop containing nucleoside triphosphate hydrolases"/>
    <property type="match status" value="1"/>
</dbReference>
<dbReference type="Gene3D" id="3.40.50.300">
    <property type="entry name" value="P-loop containing nucleotide triphosphate hydrolases"/>
    <property type="match status" value="1"/>
</dbReference>
<feature type="domain" description="FtsK" evidence="4">
    <location>
        <begin position="1"/>
        <end position="137"/>
    </location>
</feature>